<reference evidence="2 3" key="1">
    <citation type="journal article" date="2014" name="PLoS Genet.">
        <title>Phylogenetically driven sequencing of extremely halophilic archaea reveals strategies for static and dynamic osmo-response.</title>
        <authorList>
            <person name="Becker E.A."/>
            <person name="Seitzer P.M."/>
            <person name="Tritt A."/>
            <person name="Larsen D."/>
            <person name="Krusor M."/>
            <person name="Yao A.I."/>
            <person name="Wu D."/>
            <person name="Madern D."/>
            <person name="Eisen J.A."/>
            <person name="Darling A.E."/>
            <person name="Facciotti M.T."/>
        </authorList>
    </citation>
    <scope>NUCLEOTIDE SEQUENCE [LARGE SCALE GENOMIC DNA]</scope>
    <source>
        <strain evidence="2 3">JCM 14624</strain>
    </source>
</reference>
<evidence type="ECO:0000256" key="1">
    <source>
        <dbReference type="SAM" id="MobiDB-lite"/>
    </source>
</evidence>
<comment type="caution">
    <text evidence="2">The sequence shown here is derived from an EMBL/GenBank/DDBJ whole genome shotgun (WGS) entry which is preliminary data.</text>
</comment>
<name>M0BNS8_9EURY</name>
<feature type="region of interest" description="Disordered" evidence="1">
    <location>
        <begin position="239"/>
        <end position="259"/>
    </location>
</feature>
<dbReference type="RefSeq" id="WP_007699318.1">
    <property type="nucleotide sequence ID" value="NZ_AOIQ01000010.1"/>
</dbReference>
<dbReference type="Proteomes" id="UP000011560">
    <property type="component" value="Unassembled WGS sequence"/>
</dbReference>
<dbReference type="EMBL" id="AOIQ01000010">
    <property type="protein sequence ID" value="ELZ11968.1"/>
    <property type="molecule type" value="Genomic_DNA"/>
</dbReference>
<dbReference type="AlphaFoldDB" id="M0BNS8"/>
<evidence type="ECO:0000313" key="2">
    <source>
        <dbReference type="EMBL" id="ELZ11968.1"/>
    </source>
</evidence>
<accession>M0BNS8</accession>
<proteinExistence type="predicted"/>
<protein>
    <submittedName>
        <fullName evidence="2">Uncharacterized protein</fullName>
    </submittedName>
</protein>
<sequence>MTYTRRAAALAILGSGTLLAAGTLGSSTTEIDRRVSVATADDADAYLGLVEDGDGVEASGTLFDAEGSRSAPATVSIANRLTESVTVSLRSGADGLQFRRLGGGTTRCGTRPLTLPALDPGTAHTVAISPADPLDPVSDAVTFQARSETGETTATLRRSLSLDAAGIAVISAGDYEIVLSRRARPNSIGLGVIDGRSGAHIRCRQVSVPGFRQTGGLLVRFERSSAIDQPSVPVAADANQAAVSTESADPGGSVGPPTVRTGAGVTATVSERDASIHDTSVTGAFDVLLTGEEATSDGSLPLVTIRLPTGSR</sequence>
<gene>
    <name evidence="2" type="ORF">C479_05967</name>
</gene>
<dbReference type="OrthoDB" id="170571at2157"/>
<evidence type="ECO:0000313" key="3">
    <source>
        <dbReference type="Proteomes" id="UP000011560"/>
    </source>
</evidence>
<organism evidence="2 3">
    <name type="scientific">Halovivax asiaticus JCM 14624</name>
    <dbReference type="NCBI Taxonomy" id="1227490"/>
    <lineage>
        <taxon>Archaea</taxon>
        <taxon>Methanobacteriati</taxon>
        <taxon>Methanobacteriota</taxon>
        <taxon>Stenosarchaea group</taxon>
        <taxon>Halobacteria</taxon>
        <taxon>Halobacteriales</taxon>
        <taxon>Natrialbaceae</taxon>
        <taxon>Halovivax</taxon>
    </lineage>
</organism>
<keyword evidence="3" id="KW-1185">Reference proteome</keyword>